<feature type="transmembrane region" description="Helical" evidence="1">
    <location>
        <begin position="16"/>
        <end position="38"/>
    </location>
</feature>
<reference evidence="2" key="1">
    <citation type="submission" date="2013-07" db="EMBL/GenBank/DDBJ databases">
        <authorList>
            <consortium name="The Broad Institute Genome Sequencing Platform"/>
            <person name="Cuomo C."/>
            <person name="Litvintseva A."/>
            <person name="Chen Y."/>
            <person name="Heitman J."/>
            <person name="Sun S."/>
            <person name="Springer D."/>
            <person name="Dromer F."/>
            <person name="Young S.K."/>
            <person name="Zeng Q."/>
            <person name="Gargeya S."/>
            <person name="Fitzgerald M."/>
            <person name="Abouelleil A."/>
            <person name="Alvarado L."/>
            <person name="Berlin A.M."/>
            <person name="Chapman S.B."/>
            <person name="Dewar J."/>
            <person name="Goldberg J."/>
            <person name="Griggs A."/>
            <person name="Gujja S."/>
            <person name="Hansen M."/>
            <person name="Howarth C."/>
            <person name="Imamovic A."/>
            <person name="Larimer J."/>
            <person name="McCowan C."/>
            <person name="Murphy C."/>
            <person name="Pearson M."/>
            <person name="Priest M."/>
            <person name="Roberts A."/>
            <person name="Saif S."/>
            <person name="Shea T."/>
            <person name="Sykes S."/>
            <person name="Wortman J."/>
            <person name="Nusbaum C."/>
            <person name="Birren B."/>
        </authorList>
    </citation>
    <scope>NUCLEOTIDE SEQUENCE</scope>
    <source>
        <strain evidence="2">CBS 10118</strain>
    </source>
</reference>
<proteinExistence type="predicted"/>
<evidence type="ECO:0000256" key="1">
    <source>
        <dbReference type="SAM" id="Phobius"/>
    </source>
</evidence>
<evidence type="ECO:0000313" key="3">
    <source>
        <dbReference type="Proteomes" id="UP000092730"/>
    </source>
</evidence>
<gene>
    <name evidence="2" type="ORF">I302_101660</name>
</gene>
<dbReference type="RefSeq" id="XP_065725406.1">
    <property type="nucleotide sequence ID" value="XM_065869334.1"/>
</dbReference>
<name>A0AAJ8K2G8_9TREE</name>
<keyword evidence="1" id="KW-1133">Transmembrane helix</keyword>
<dbReference type="EMBL" id="CP144541">
    <property type="protein sequence ID" value="WVW79690.1"/>
    <property type="molecule type" value="Genomic_DNA"/>
</dbReference>
<evidence type="ECO:0000313" key="2">
    <source>
        <dbReference type="EMBL" id="WVW79690.1"/>
    </source>
</evidence>
<accession>A0AAJ8K2G8</accession>
<organism evidence="2 3">
    <name type="scientific">Kwoniella bestiolae CBS 10118</name>
    <dbReference type="NCBI Taxonomy" id="1296100"/>
    <lineage>
        <taxon>Eukaryota</taxon>
        <taxon>Fungi</taxon>
        <taxon>Dikarya</taxon>
        <taxon>Basidiomycota</taxon>
        <taxon>Agaricomycotina</taxon>
        <taxon>Tremellomycetes</taxon>
        <taxon>Tremellales</taxon>
        <taxon>Cryptococcaceae</taxon>
        <taxon>Kwoniella</taxon>
    </lineage>
</organism>
<keyword evidence="3" id="KW-1185">Reference proteome</keyword>
<protein>
    <submittedName>
        <fullName evidence="2">High osmolarity signaling protein SHO1</fullName>
    </submittedName>
</protein>
<dbReference type="Proteomes" id="UP000092730">
    <property type="component" value="Chromosome 1"/>
</dbReference>
<keyword evidence="1" id="KW-0472">Membrane</keyword>
<reference evidence="2" key="2">
    <citation type="submission" date="2024-02" db="EMBL/GenBank/DDBJ databases">
        <title>Comparative genomics of Cryptococcus and Kwoniella reveals pathogenesis evolution and contrasting modes of karyotype evolution via chromosome fusion or intercentromeric recombination.</title>
        <authorList>
            <person name="Coelho M.A."/>
            <person name="David-Palma M."/>
            <person name="Shea T."/>
            <person name="Bowers K."/>
            <person name="McGinley-Smith S."/>
            <person name="Mohammad A.W."/>
            <person name="Gnirke A."/>
            <person name="Yurkov A.M."/>
            <person name="Nowrousian M."/>
            <person name="Sun S."/>
            <person name="Cuomo C.A."/>
            <person name="Heitman J."/>
        </authorList>
    </citation>
    <scope>NUCLEOTIDE SEQUENCE</scope>
    <source>
        <strain evidence="2">CBS 10118</strain>
    </source>
</reference>
<dbReference type="AlphaFoldDB" id="A0AAJ8K2G8"/>
<sequence length="70" mass="7889">MFDHGFDPGYVFRHPVFLVTFIIAIPAWIIAFASQAAAEAKYSSADGRTPVVNTLWFNIWLQLAVIIHLL</sequence>
<dbReference type="KEGG" id="kbi:90824338"/>
<dbReference type="GeneID" id="90824338"/>
<keyword evidence="1" id="KW-0812">Transmembrane</keyword>